<evidence type="ECO:0000313" key="2">
    <source>
        <dbReference type="Proteomes" id="UP000595814"/>
    </source>
</evidence>
<name>A0AC61MML0_9FIRM</name>
<reference evidence="1 2" key="1">
    <citation type="journal article" date="2022" name="Int. J. Syst. Evol. Microbiol.">
        <title>Miniphocaeibacter halophilus sp. nov., an ammonium-tolerant acetate-producing bacterium isolated from a biogas system.</title>
        <authorList>
            <person name="Schnurer A."/>
            <person name="Singh A."/>
            <person name="Bi S."/>
            <person name="Qiao W."/>
            <person name="Westerholm M."/>
        </authorList>
    </citation>
    <scope>NUCLEOTIDE SEQUENCE [LARGE SCALE GENOMIC DNA]</scope>
    <source>
        <strain evidence="1 2">AMB_01</strain>
    </source>
</reference>
<protein>
    <submittedName>
        <fullName evidence="1">Uncharacterized protein</fullName>
    </submittedName>
</protein>
<gene>
    <name evidence="1" type="ORF">JFY71_05970</name>
</gene>
<proteinExistence type="predicted"/>
<dbReference type="EMBL" id="CP066744">
    <property type="protein sequence ID" value="QQK06895.1"/>
    <property type="molecule type" value="Genomic_DNA"/>
</dbReference>
<keyword evidence="2" id="KW-1185">Reference proteome</keyword>
<accession>A0AC61MML0</accession>
<evidence type="ECO:0000313" key="1">
    <source>
        <dbReference type="EMBL" id="QQK06895.1"/>
    </source>
</evidence>
<dbReference type="Proteomes" id="UP000595814">
    <property type="component" value="Chromosome"/>
</dbReference>
<sequence length="112" mass="13109">MKNLNKDEILKKARNENKLGDERDREIFYKSYSFGYRFIIRFFILLTIVAFFQKLFTGKPFADIEVLFFAIWVGILGESIGNYFYTKEKSSLLRLGLVLLAVILTLVNIIIN</sequence>
<organism evidence="1 2">
    <name type="scientific">Miniphocaeibacter halophilus</name>
    <dbReference type="NCBI Taxonomy" id="2931922"/>
    <lineage>
        <taxon>Bacteria</taxon>
        <taxon>Bacillati</taxon>
        <taxon>Bacillota</taxon>
        <taxon>Tissierellia</taxon>
        <taxon>Tissierellales</taxon>
        <taxon>Peptoniphilaceae</taxon>
        <taxon>Miniphocaeibacter</taxon>
    </lineage>
</organism>